<dbReference type="InterPro" id="IPR009061">
    <property type="entry name" value="DNA-bd_dom_put_sf"/>
</dbReference>
<dbReference type="SUPFAM" id="SSF46955">
    <property type="entry name" value="Putative DNA-binding domain"/>
    <property type="match status" value="1"/>
</dbReference>
<dbReference type="PROSITE" id="PS50937">
    <property type="entry name" value="HTH_MERR_2"/>
    <property type="match status" value="1"/>
</dbReference>
<dbReference type="PANTHER" id="PTHR30204">
    <property type="entry name" value="REDOX-CYCLING DRUG-SENSING TRANSCRIPTIONAL ACTIVATOR SOXR"/>
    <property type="match status" value="1"/>
</dbReference>
<dbReference type="Gene3D" id="1.10.1660.10">
    <property type="match status" value="1"/>
</dbReference>
<organism evidence="5 6">
    <name type="scientific">Bacterioplanoides pacificum</name>
    <dbReference type="NCBI Taxonomy" id="1171596"/>
    <lineage>
        <taxon>Bacteria</taxon>
        <taxon>Pseudomonadati</taxon>
        <taxon>Pseudomonadota</taxon>
        <taxon>Gammaproteobacteria</taxon>
        <taxon>Oceanospirillales</taxon>
        <taxon>Oceanospirillaceae</taxon>
        <taxon>Bacterioplanoides</taxon>
    </lineage>
</organism>
<keyword evidence="3" id="KW-0804">Transcription</keyword>
<protein>
    <submittedName>
        <fullName evidence="5">MerR family transcriptional regulator</fullName>
    </submittedName>
</protein>
<keyword evidence="2" id="KW-0238">DNA-binding</keyword>
<reference evidence="6" key="1">
    <citation type="journal article" date="2019" name="Int. J. Syst. Evol. Microbiol.">
        <title>The Global Catalogue of Microorganisms (GCM) 10K type strain sequencing project: providing services to taxonomists for standard genome sequencing and annotation.</title>
        <authorList>
            <consortium name="The Broad Institute Genomics Platform"/>
            <consortium name="The Broad Institute Genome Sequencing Center for Infectious Disease"/>
            <person name="Wu L."/>
            <person name="Ma J."/>
        </authorList>
    </citation>
    <scope>NUCLEOTIDE SEQUENCE [LARGE SCALE GENOMIC DNA]</scope>
    <source>
        <strain evidence="6">KCTC 42424</strain>
    </source>
</reference>
<proteinExistence type="predicted"/>
<dbReference type="InterPro" id="IPR000551">
    <property type="entry name" value="MerR-type_HTH_dom"/>
</dbReference>
<keyword evidence="1" id="KW-0805">Transcription regulation</keyword>
<accession>A0ABV7VPT6</accession>
<dbReference type="EMBL" id="JBHRYB010000001">
    <property type="protein sequence ID" value="MFC3678892.1"/>
    <property type="molecule type" value="Genomic_DNA"/>
</dbReference>
<feature type="domain" description="HTH merR-type" evidence="4">
    <location>
        <begin position="12"/>
        <end position="81"/>
    </location>
</feature>
<dbReference type="CDD" id="cd01104">
    <property type="entry name" value="HTH_MlrA-CarA"/>
    <property type="match status" value="1"/>
</dbReference>
<sequence length="310" mass="34793">MASSTPDNQAAYYPIRVVSSETGVNAITLRAWERRYGLLTPKRTAKGHRLYSEADIHLIKQVVSLLNRGIPISQAQAMLDRNTDPASQVLKPSVSDQTSQWQHYRETLHQALRDFDERALSDTFEDVAQFFPIDIALRFLLIPIYRQLKDAAQEELGQARLRFYAAFLQARLAVRLYQYEEQPLGETQPSVAIVNFSHQDEVSLLLMAVLLKQLGMRPVYFNGLMTPAQTAELMIRQQWQAAVVQVPRTLEGGQLEQLQSLAVESGKPVFVSNQSAADNEHLKRAGLIPLGDDVQQGALNIRDLLKGSGL</sequence>
<evidence type="ECO:0000313" key="5">
    <source>
        <dbReference type="EMBL" id="MFC3678892.1"/>
    </source>
</evidence>
<dbReference type="Proteomes" id="UP001595722">
    <property type="component" value="Unassembled WGS sequence"/>
</dbReference>
<name>A0ABV7VPT6_9GAMM</name>
<dbReference type="PANTHER" id="PTHR30204:SF67">
    <property type="entry name" value="HTH-TYPE TRANSCRIPTIONAL REGULATOR MLRA-RELATED"/>
    <property type="match status" value="1"/>
</dbReference>
<evidence type="ECO:0000259" key="4">
    <source>
        <dbReference type="PROSITE" id="PS50937"/>
    </source>
</evidence>
<evidence type="ECO:0000256" key="2">
    <source>
        <dbReference type="ARBA" id="ARBA00023125"/>
    </source>
</evidence>
<evidence type="ECO:0000256" key="1">
    <source>
        <dbReference type="ARBA" id="ARBA00023015"/>
    </source>
</evidence>
<evidence type="ECO:0000313" key="6">
    <source>
        <dbReference type="Proteomes" id="UP001595722"/>
    </source>
</evidence>
<dbReference type="RefSeq" id="WP_376864437.1">
    <property type="nucleotide sequence ID" value="NZ_JBHRYB010000001.1"/>
</dbReference>
<evidence type="ECO:0000256" key="3">
    <source>
        <dbReference type="ARBA" id="ARBA00023163"/>
    </source>
</evidence>
<dbReference type="SMART" id="SM00422">
    <property type="entry name" value="HTH_MERR"/>
    <property type="match status" value="1"/>
</dbReference>
<keyword evidence="6" id="KW-1185">Reference proteome</keyword>
<dbReference type="Pfam" id="PF13411">
    <property type="entry name" value="MerR_1"/>
    <property type="match status" value="1"/>
</dbReference>
<comment type="caution">
    <text evidence="5">The sequence shown here is derived from an EMBL/GenBank/DDBJ whole genome shotgun (WGS) entry which is preliminary data.</text>
</comment>
<gene>
    <name evidence="5" type="ORF">ACFOMG_02040</name>
</gene>
<dbReference type="InterPro" id="IPR047057">
    <property type="entry name" value="MerR_fam"/>
</dbReference>